<dbReference type="EMBL" id="CP022957">
    <property type="protein sequence ID" value="ASV30237.1"/>
    <property type="molecule type" value="Genomic_DNA"/>
</dbReference>
<dbReference type="SUPFAM" id="SSF51735">
    <property type="entry name" value="NAD(P)-binding Rossmann-fold domains"/>
    <property type="match status" value="1"/>
</dbReference>
<dbReference type="OrthoDB" id="9790734at2"/>
<dbReference type="RefSeq" id="WP_094996857.1">
    <property type="nucleotide sequence ID" value="NZ_BMJL01000002.1"/>
</dbReference>
<dbReference type="InterPro" id="IPR051606">
    <property type="entry name" value="Polyketide_Oxido-like"/>
</dbReference>
<accession>A0A223V4V1</accession>
<dbReference type="GO" id="GO:0016646">
    <property type="term" value="F:oxidoreductase activity, acting on the CH-NH group of donors, NAD or NADP as acceptor"/>
    <property type="evidence" value="ECO:0007669"/>
    <property type="project" value="TreeGrafter"/>
</dbReference>
<reference evidence="1 2" key="1">
    <citation type="submission" date="2017-08" db="EMBL/GenBank/DDBJ databases">
        <title>The complete genome sequence of Maribacter sp. B1, isolated from deep-sea sediment.</title>
        <authorList>
            <person name="Wu Y.-H."/>
            <person name="Cheng H."/>
            <person name="Xu X.-W."/>
        </authorList>
    </citation>
    <scope>NUCLEOTIDE SEQUENCE [LARGE SCALE GENOMIC DNA]</scope>
    <source>
        <strain evidence="1 2">B1</strain>
    </source>
</reference>
<dbReference type="PANTHER" id="PTHR43355:SF2">
    <property type="entry name" value="FLAVIN REDUCTASE (NADPH)"/>
    <property type="match status" value="1"/>
</dbReference>
<dbReference type="Proteomes" id="UP000215244">
    <property type="component" value="Chromosome"/>
</dbReference>
<dbReference type="InterPro" id="IPR036291">
    <property type="entry name" value="NAD(P)-bd_dom_sf"/>
</dbReference>
<evidence type="ECO:0000313" key="1">
    <source>
        <dbReference type="EMBL" id="ASV30237.1"/>
    </source>
</evidence>
<gene>
    <name evidence="1" type="ORF">CJ263_08405</name>
</gene>
<evidence type="ECO:0000313" key="2">
    <source>
        <dbReference type="Proteomes" id="UP000215244"/>
    </source>
</evidence>
<keyword evidence="2" id="KW-1185">Reference proteome</keyword>
<dbReference type="PANTHER" id="PTHR43355">
    <property type="entry name" value="FLAVIN REDUCTASE (NADPH)"/>
    <property type="match status" value="1"/>
</dbReference>
<dbReference type="KEGG" id="marb:CJ263_08405"/>
<dbReference type="Pfam" id="PF13460">
    <property type="entry name" value="NAD_binding_10"/>
    <property type="match status" value="1"/>
</dbReference>
<protein>
    <submittedName>
        <fullName evidence="1">Epimerase</fullName>
    </submittedName>
</protein>
<dbReference type="AlphaFoldDB" id="A0A223V4V1"/>
<organism evidence="1 2">
    <name type="scientific">Maribacter cobaltidurans</name>
    <dbReference type="NCBI Taxonomy" id="1178778"/>
    <lineage>
        <taxon>Bacteria</taxon>
        <taxon>Pseudomonadati</taxon>
        <taxon>Bacteroidota</taxon>
        <taxon>Flavobacteriia</taxon>
        <taxon>Flavobacteriales</taxon>
        <taxon>Flavobacteriaceae</taxon>
        <taxon>Maribacter</taxon>
    </lineage>
</organism>
<name>A0A223V4V1_9FLAO</name>
<dbReference type="InterPro" id="IPR016040">
    <property type="entry name" value="NAD(P)-bd_dom"/>
</dbReference>
<dbReference type="Gene3D" id="3.40.50.720">
    <property type="entry name" value="NAD(P)-binding Rossmann-like Domain"/>
    <property type="match status" value="1"/>
</dbReference>
<proteinExistence type="predicted"/>
<sequence length="212" mass="24403">MKIHKVAVIGGTGKSGTYLVSKLLQQGFHLKLLLRHPEEHCFKNPLIETLKGDARDYNSVLRCTKDCQAIISTLGQPRGEKSIFSQASKNIIKSVQKNGFSRYIAITGLNVNTPSDQKDERVRYATQWMYDNFPETTRNKQMEYEYLNQNTMVDWTLVRLPLIIQTEEHFPVQTSLENCKGDKISASDLADFLITQLEDRQYIHKSPFLYNL</sequence>